<dbReference type="Proteomes" id="UP001202328">
    <property type="component" value="Unassembled WGS sequence"/>
</dbReference>
<dbReference type="AlphaFoldDB" id="A0AAD4T310"/>
<gene>
    <name evidence="2" type="ORF">MKW98_009241</name>
</gene>
<evidence type="ECO:0000259" key="1">
    <source>
        <dbReference type="PROSITE" id="PS50011"/>
    </source>
</evidence>
<evidence type="ECO:0000313" key="3">
    <source>
        <dbReference type="Proteomes" id="UP001202328"/>
    </source>
</evidence>
<sequence length="61" mass="6978">YVFIHPIGPHWWLCIIFTFSSDSSPGCKSNNILLDSNFDARVADFGLAKFLQDSDEREKDI</sequence>
<keyword evidence="3" id="KW-1185">Reference proteome</keyword>
<dbReference type="GO" id="GO:0004672">
    <property type="term" value="F:protein kinase activity"/>
    <property type="evidence" value="ECO:0007669"/>
    <property type="project" value="InterPro"/>
</dbReference>
<dbReference type="Gene3D" id="1.10.510.10">
    <property type="entry name" value="Transferase(Phosphotransferase) domain 1"/>
    <property type="match status" value="1"/>
</dbReference>
<evidence type="ECO:0000313" key="2">
    <source>
        <dbReference type="EMBL" id="KAI3934260.1"/>
    </source>
</evidence>
<feature type="domain" description="Protein kinase" evidence="1">
    <location>
        <begin position="1"/>
        <end position="61"/>
    </location>
</feature>
<dbReference type="InterPro" id="IPR011009">
    <property type="entry name" value="Kinase-like_dom_sf"/>
</dbReference>
<feature type="non-terminal residue" evidence="2">
    <location>
        <position position="1"/>
    </location>
</feature>
<organism evidence="2 3">
    <name type="scientific">Papaver atlanticum</name>
    <dbReference type="NCBI Taxonomy" id="357466"/>
    <lineage>
        <taxon>Eukaryota</taxon>
        <taxon>Viridiplantae</taxon>
        <taxon>Streptophyta</taxon>
        <taxon>Embryophyta</taxon>
        <taxon>Tracheophyta</taxon>
        <taxon>Spermatophyta</taxon>
        <taxon>Magnoliopsida</taxon>
        <taxon>Ranunculales</taxon>
        <taxon>Papaveraceae</taxon>
        <taxon>Papaveroideae</taxon>
        <taxon>Papaver</taxon>
    </lineage>
</organism>
<reference evidence="2" key="1">
    <citation type="submission" date="2022-04" db="EMBL/GenBank/DDBJ databases">
        <title>A functionally conserved STORR gene fusion in Papaver species that diverged 16.8 million years ago.</title>
        <authorList>
            <person name="Catania T."/>
        </authorList>
    </citation>
    <scope>NUCLEOTIDE SEQUENCE</scope>
    <source>
        <strain evidence="2">S-188037</strain>
    </source>
</reference>
<dbReference type="EMBL" id="JAJJMB010006586">
    <property type="protein sequence ID" value="KAI3934260.1"/>
    <property type="molecule type" value="Genomic_DNA"/>
</dbReference>
<accession>A0AAD4T310</accession>
<dbReference type="PROSITE" id="PS50011">
    <property type="entry name" value="PROTEIN_KINASE_DOM"/>
    <property type="match status" value="1"/>
</dbReference>
<proteinExistence type="predicted"/>
<dbReference type="SUPFAM" id="SSF56112">
    <property type="entry name" value="Protein kinase-like (PK-like)"/>
    <property type="match status" value="1"/>
</dbReference>
<name>A0AAD4T310_9MAGN</name>
<protein>
    <recommendedName>
        <fullName evidence="1">Protein kinase domain-containing protein</fullName>
    </recommendedName>
</protein>
<comment type="caution">
    <text evidence="2">The sequence shown here is derived from an EMBL/GenBank/DDBJ whole genome shotgun (WGS) entry which is preliminary data.</text>
</comment>
<dbReference type="InterPro" id="IPR000719">
    <property type="entry name" value="Prot_kinase_dom"/>
</dbReference>
<dbReference type="GO" id="GO:0005524">
    <property type="term" value="F:ATP binding"/>
    <property type="evidence" value="ECO:0007669"/>
    <property type="project" value="InterPro"/>
</dbReference>